<protein>
    <submittedName>
        <fullName evidence="2">Uncharacterized protein</fullName>
    </submittedName>
</protein>
<organism evidence="2 3">
    <name type="scientific">Cyphellophora attinorum</name>
    <dbReference type="NCBI Taxonomy" id="1664694"/>
    <lineage>
        <taxon>Eukaryota</taxon>
        <taxon>Fungi</taxon>
        <taxon>Dikarya</taxon>
        <taxon>Ascomycota</taxon>
        <taxon>Pezizomycotina</taxon>
        <taxon>Eurotiomycetes</taxon>
        <taxon>Chaetothyriomycetidae</taxon>
        <taxon>Chaetothyriales</taxon>
        <taxon>Cyphellophoraceae</taxon>
        <taxon>Cyphellophora</taxon>
    </lineage>
</organism>
<evidence type="ECO:0000256" key="1">
    <source>
        <dbReference type="SAM" id="MobiDB-lite"/>
    </source>
</evidence>
<keyword evidence="3" id="KW-1185">Reference proteome</keyword>
<sequence length="130" mass="12808">MPNFEQGMGSGRDQENPNGAPEQGLGASERGAQSSQLSGGPEQGMGARESATFNDPTGAPESGMGKTEGATATGAGGAAEQGMGVDQSGSGTNGSTDDYGMGAGSGRNDQKEGEGGKLLGKVKGMLHKDK</sequence>
<name>A0A0N1NYQ2_9EURO</name>
<dbReference type="AlphaFoldDB" id="A0A0N1NYQ2"/>
<dbReference type="GeneID" id="28735669"/>
<dbReference type="VEuPathDB" id="FungiDB:AB675_3713"/>
<comment type="caution">
    <text evidence="2">The sequence shown here is derived from an EMBL/GenBank/DDBJ whole genome shotgun (WGS) entry which is preliminary data.</text>
</comment>
<reference evidence="2 3" key="1">
    <citation type="submission" date="2015-06" db="EMBL/GenBank/DDBJ databases">
        <title>Draft genome of the ant-associated black yeast Phialophora attae CBS 131958.</title>
        <authorList>
            <person name="Moreno L.F."/>
            <person name="Stielow B.J."/>
            <person name="de Hoog S."/>
            <person name="Vicente V.A."/>
            <person name="Weiss V.A."/>
            <person name="de Vries M."/>
            <person name="Cruz L.M."/>
            <person name="Souza E.M."/>
        </authorList>
    </citation>
    <scope>NUCLEOTIDE SEQUENCE [LARGE SCALE GENOMIC DNA]</scope>
    <source>
        <strain evidence="2 3">CBS 131958</strain>
    </source>
</reference>
<feature type="region of interest" description="Disordered" evidence="1">
    <location>
        <begin position="1"/>
        <end position="130"/>
    </location>
</feature>
<accession>A0A0N1NYQ2</accession>
<evidence type="ECO:0000313" key="2">
    <source>
        <dbReference type="EMBL" id="KPI37112.1"/>
    </source>
</evidence>
<dbReference type="Proteomes" id="UP000038010">
    <property type="component" value="Unassembled WGS sequence"/>
</dbReference>
<evidence type="ECO:0000313" key="3">
    <source>
        <dbReference type="Proteomes" id="UP000038010"/>
    </source>
</evidence>
<gene>
    <name evidence="2" type="ORF">AB675_3713</name>
</gene>
<dbReference type="EMBL" id="LFJN01000026">
    <property type="protein sequence ID" value="KPI37112.1"/>
    <property type="molecule type" value="Genomic_DNA"/>
</dbReference>
<feature type="compositionally biased region" description="Low complexity" evidence="1">
    <location>
        <begin position="63"/>
        <end position="73"/>
    </location>
</feature>
<feature type="compositionally biased region" description="Polar residues" evidence="1">
    <location>
        <begin position="87"/>
        <end position="96"/>
    </location>
</feature>
<proteinExistence type="predicted"/>
<dbReference type="RefSeq" id="XP_017997075.1">
    <property type="nucleotide sequence ID" value="XM_018143789.1"/>
</dbReference>